<keyword evidence="6" id="KW-1185">Reference proteome</keyword>
<dbReference type="NCBIfam" id="NF007494">
    <property type="entry name" value="PRK10089.1-3"/>
    <property type="match status" value="1"/>
</dbReference>
<sequence length="112" mass="11990">MTVIAFEDFAKVDLRVGRVLAVEEFPEARKPSFKIQVDFGSEIGTLWTSAQAASDYTPEELKDRLVIGAVNLGSRRIAGFTSQFLLLGVKAEDGGLSLLEPGRGGAVGGNVY</sequence>
<dbReference type="RefSeq" id="WP_344829864.1">
    <property type="nucleotide sequence ID" value="NZ_BAAAUV010000008.1"/>
</dbReference>
<keyword evidence="1 3" id="KW-0820">tRNA-binding</keyword>
<evidence type="ECO:0000256" key="1">
    <source>
        <dbReference type="ARBA" id="ARBA00022555"/>
    </source>
</evidence>
<dbReference type="InterPro" id="IPR002547">
    <property type="entry name" value="tRNA-bd_dom"/>
</dbReference>
<comment type="caution">
    <text evidence="5">The sequence shown here is derived from an EMBL/GenBank/DDBJ whole genome shotgun (WGS) entry which is preliminary data.</text>
</comment>
<dbReference type="Pfam" id="PF01588">
    <property type="entry name" value="tRNA_bind"/>
    <property type="match status" value="1"/>
</dbReference>
<protein>
    <submittedName>
        <fullName evidence="5">tRNA-binding protein</fullName>
    </submittedName>
</protein>
<gene>
    <name evidence="5" type="ORF">GCM10010468_38140</name>
</gene>
<dbReference type="PROSITE" id="PS50886">
    <property type="entry name" value="TRBD"/>
    <property type="match status" value="1"/>
</dbReference>
<evidence type="ECO:0000313" key="6">
    <source>
        <dbReference type="Proteomes" id="UP001501237"/>
    </source>
</evidence>
<organism evidence="5 6">
    <name type="scientific">Actinocorallia longicatena</name>
    <dbReference type="NCBI Taxonomy" id="111803"/>
    <lineage>
        <taxon>Bacteria</taxon>
        <taxon>Bacillati</taxon>
        <taxon>Actinomycetota</taxon>
        <taxon>Actinomycetes</taxon>
        <taxon>Streptosporangiales</taxon>
        <taxon>Thermomonosporaceae</taxon>
        <taxon>Actinocorallia</taxon>
    </lineage>
</organism>
<dbReference type="SUPFAM" id="SSF50249">
    <property type="entry name" value="Nucleic acid-binding proteins"/>
    <property type="match status" value="1"/>
</dbReference>
<dbReference type="CDD" id="cd02798">
    <property type="entry name" value="tRNA_bind_CsaA"/>
    <property type="match status" value="1"/>
</dbReference>
<dbReference type="InterPro" id="IPR012340">
    <property type="entry name" value="NA-bd_OB-fold"/>
</dbReference>
<dbReference type="InterPro" id="IPR051270">
    <property type="entry name" value="Tyrosine-tRNA_ligase_regulator"/>
</dbReference>
<proteinExistence type="predicted"/>
<feature type="domain" description="TRNA-binding" evidence="4">
    <location>
        <begin position="8"/>
        <end position="112"/>
    </location>
</feature>
<dbReference type="Proteomes" id="UP001501237">
    <property type="component" value="Unassembled WGS sequence"/>
</dbReference>
<dbReference type="PANTHER" id="PTHR11586">
    <property type="entry name" value="TRNA-AMINOACYLATION COFACTOR ARC1 FAMILY MEMBER"/>
    <property type="match status" value="1"/>
</dbReference>
<dbReference type="EMBL" id="BAAAUV010000008">
    <property type="protein sequence ID" value="GAA3216227.1"/>
    <property type="molecule type" value="Genomic_DNA"/>
</dbReference>
<name>A0ABP6QB32_9ACTN</name>
<accession>A0ABP6QB32</accession>
<keyword evidence="2 3" id="KW-0694">RNA-binding</keyword>
<reference evidence="6" key="1">
    <citation type="journal article" date="2019" name="Int. J. Syst. Evol. Microbiol.">
        <title>The Global Catalogue of Microorganisms (GCM) 10K type strain sequencing project: providing services to taxonomists for standard genome sequencing and annotation.</title>
        <authorList>
            <consortium name="The Broad Institute Genomics Platform"/>
            <consortium name="The Broad Institute Genome Sequencing Center for Infectious Disease"/>
            <person name="Wu L."/>
            <person name="Ma J."/>
        </authorList>
    </citation>
    <scope>NUCLEOTIDE SEQUENCE [LARGE SCALE GENOMIC DNA]</scope>
    <source>
        <strain evidence="6">JCM 9377</strain>
    </source>
</reference>
<evidence type="ECO:0000259" key="4">
    <source>
        <dbReference type="PROSITE" id="PS50886"/>
    </source>
</evidence>
<dbReference type="Gene3D" id="2.40.50.140">
    <property type="entry name" value="Nucleic acid-binding proteins"/>
    <property type="match status" value="1"/>
</dbReference>
<dbReference type="PANTHER" id="PTHR11586:SF37">
    <property type="entry name" value="TRNA-BINDING DOMAIN-CONTAINING PROTEIN"/>
    <property type="match status" value="1"/>
</dbReference>
<evidence type="ECO:0000256" key="2">
    <source>
        <dbReference type="ARBA" id="ARBA00022884"/>
    </source>
</evidence>
<evidence type="ECO:0000256" key="3">
    <source>
        <dbReference type="PROSITE-ProRule" id="PRU00209"/>
    </source>
</evidence>
<dbReference type="NCBIfam" id="NF007495">
    <property type="entry name" value="PRK10089.1-4"/>
    <property type="match status" value="1"/>
</dbReference>
<evidence type="ECO:0000313" key="5">
    <source>
        <dbReference type="EMBL" id="GAA3216227.1"/>
    </source>
</evidence>